<accession>A0ABX3ZVL7</accession>
<feature type="compositionally biased region" description="Pro residues" evidence="3">
    <location>
        <begin position="13"/>
        <end position="22"/>
    </location>
</feature>
<dbReference type="InterPro" id="IPR004394">
    <property type="entry name" value="Iojap/RsfS/C7orf30"/>
</dbReference>
<feature type="compositionally biased region" description="Low complexity" evidence="3">
    <location>
        <begin position="1"/>
        <end position="12"/>
    </location>
</feature>
<keyword evidence="2" id="KW-0810">Translation regulation</keyword>
<evidence type="ECO:0000256" key="3">
    <source>
        <dbReference type="SAM" id="MobiDB-lite"/>
    </source>
</evidence>
<dbReference type="PANTHER" id="PTHR21043">
    <property type="entry name" value="IOJAP SUPERFAMILY ORTHOLOG"/>
    <property type="match status" value="1"/>
</dbReference>
<evidence type="ECO:0000313" key="5">
    <source>
        <dbReference type="Proteomes" id="UP000214673"/>
    </source>
</evidence>
<dbReference type="SUPFAM" id="SSF81301">
    <property type="entry name" value="Nucleotidyltransferase"/>
    <property type="match status" value="1"/>
</dbReference>
<dbReference type="InterPro" id="IPR043519">
    <property type="entry name" value="NT_sf"/>
</dbReference>
<dbReference type="Gene3D" id="3.30.460.10">
    <property type="entry name" value="Beta Polymerase, domain 2"/>
    <property type="match status" value="1"/>
</dbReference>
<proteinExistence type="inferred from homology"/>
<dbReference type="NCBIfam" id="TIGR00090">
    <property type="entry name" value="rsfS_iojap_ybeB"/>
    <property type="match status" value="1"/>
</dbReference>
<evidence type="ECO:0000313" key="4">
    <source>
        <dbReference type="EMBL" id="OWJ77678.1"/>
    </source>
</evidence>
<protein>
    <recommendedName>
        <fullName evidence="2">Ribosomal silencing factor RsfS</fullName>
    </recommendedName>
</protein>
<comment type="subunit">
    <text evidence="2">Interacts with ribosomal protein uL14 (rplN).</text>
</comment>
<reference evidence="4 5" key="1">
    <citation type="submission" date="2016-11" db="EMBL/GenBank/DDBJ databases">
        <title>Comparison of Traditional DNA-DNA Hybridization with In Silico Genomic Analysis.</title>
        <authorList>
            <person name="Nicholson A.C."/>
            <person name="Sammons S."/>
            <person name="Humrighouse B.W."/>
            <person name="Graziano J."/>
            <person name="Lasker B."/>
            <person name="Whitney A.M."/>
            <person name="Mcquiston J.R."/>
        </authorList>
    </citation>
    <scope>NUCLEOTIDE SEQUENCE [LARGE SCALE GENOMIC DNA]</scope>
    <source>
        <strain evidence="4 5">H1892</strain>
    </source>
</reference>
<dbReference type="EMBL" id="NIPV01000016">
    <property type="protein sequence ID" value="OWJ77678.1"/>
    <property type="molecule type" value="Genomic_DNA"/>
</dbReference>
<evidence type="ECO:0000256" key="1">
    <source>
        <dbReference type="ARBA" id="ARBA00010574"/>
    </source>
</evidence>
<dbReference type="HAMAP" id="MF_01477">
    <property type="entry name" value="Iojap_RsfS"/>
    <property type="match status" value="1"/>
</dbReference>
<comment type="function">
    <text evidence="2">Functions as a ribosomal silencing factor. Interacts with ribosomal protein uL14 (rplN), blocking formation of intersubunit bridge B8. Prevents association of the 30S and 50S ribosomal subunits and the formation of functional ribosomes, thus repressing translation.</text>
</comment>
<evidence type="ECO:0000256" key="2">
    <source>
        <dbReference type="HAMAP-Rule" id="MF_01477"/>
    </source>
</evidence>
<gene>
    <name evidence="2 4" type="primary">rsfS</name>
    <name evidence="4" type="ORF">CDV53_05135</name>
</gene>
<keyword evidence="2" id="KW-0963">Cytoplasm</keyword>
<dbReference type="Pfam" id="PF02410">
    <property type="entry name" value="RsfS"/>
    <property type="match status" value="1"/>
</dbReference>
<sequence length="215" mass="23306">MPPSGCRHAPCPSRAPPSPPPVGRSSLLCGRWKIAATAARIRDRCALRNRRRSVKWISVPAPGRIGRAEKEDNVLSYISPAVGAKTASGAAGLSTAPQGNVAEPSSEELLSRIVASLDDDKAEEIVTIDLKGRSSVADYMVICSGQSSRQVAAIADKLVERLKEDYGRSCKIEGKEQGDWVLIDAADVIVHVFRPEVREFYQLEKMWMPTGPRAA</sequence>
<comment type="caution">
    <text evidence="4">The sequence shown here is derived from an EMBL/GenBank/DDBJ whole genome shotgun (WGS) entry which is preliminary data.</text>
</comment>
<feature type="region of interest" description="Disordered" evidence="3">
    <location>
        <begin position="1"/>
        <end position="23"/>
    </location>
</feature>
<comment type="subcellular location">
    <subcellularLocation>
        <location evidence="2">Cytoplasm</location>
    </subcellularLocation>
</comment>
<organism evidence="4 5">
    <name type="scientific">Haematobacter missouriensis</name>
    <dbReference type="NCBI Taxonomy" id="366616"/>
    <lineage>
        <taxon>Bacteria</taxon>
        <taxon>Pseudomonadati</taxon>
        <taxon>Pseudomonadota</taxon>
        <taxon>Alphaproteobacteria</taxon>
        <taxon>Rhodobacterales</taxon>
        <taxon>Paracoccaceae</taxon>
        <taxon>Haematobacter</taxon>
    </lineage>
</organism>
<dbReference type="PANTHER" id="PTHR21043:SF0">
    <property type="entry name" value="MITOCHONDRIAL ASSEMBLY OF RIBOSOMAL LARGE SUBUNIT PROTEIN 1"/>
    <property type="match status" value="1"/>
</dbReference>
<keyword evidence="2" id="KW-0678">Repressor</keyword>
<comment type="similarity">
    <text evidence="1 2">Belongs to the Iojap/RsfS family.</text>
</comment>
<name>A0ABX3ZVL7_9RHOB</name>
<dbReference type="Proteomes" id="UP000214673">
    <property type="component" value="Unassembled WGS sequence"/>
</dbReference>
<keyword evidence="5" id="KW-1185">Reference proteome</keyword>